<dbReference type="EMBL" id="JAUJSQ010000011">
    <property type="protein sequence ID" value="MDN7934629.1"/>
    <property type="molecule type" value="Genomic_DNA"/>
</dbReference>
<keyword evidence="4" id="KW-1185">Reference proteome</keyword>
<evidence type="ECO:0000256" key="1">
    <source>
        <dbReference type="SAM" id="MobiDB-lite"/>
    </source>
</evidence>
<feature type="region of interest" description="Disordered" evidence="1">
    <location>
        <begin position="100"/>
        <end position="120"/>
    </location>
</feature>
<evidence type="ECO:0000259" key="2">
    <source>
        <dbReference type="Pfam" id="PF10106"/>
    </source>
</evidence>
<dbReference type="Proteomes" id="UP001171606">
    <property type="component" value="Unassembled WGS sequence"/>
</dbReference>
<organism evidence="3 4">
    <name type="scientific">Burkholderia metallica</name>
    <dbReference type="NCBI Taxonomy" id="488729"/>
    <lineage>
        <taxon>Bacteria</taxon>
        <taxon>Pseudomonadati</taxon>
        <taxon>Pseudomonadota</taxon>
        <taxon>Betaproteobacteria</taxon>
        <taxon>Burkholderiales</taxon>
        <taxon>Burkholderiaceae</taxon>
        <taxon>Burkholderia</taxon>
        <taxon>Burkholderia cepacia complex</taxon>
    </lineage>
</organism>
<dbReference type="InterPro" id="IPR018769">
    <property type="entry name" value="VgrG2_DUF2345"/>
</dbReference>
<reference evidence="3" key="1">
    <citation type="submission" date="2023-07" db="EMBL/GenBank/DDBJ databases">
        <title>A collection of bacterial strains from the Burkholderia cepacia Research Laboratory and Repository.</title>
        <authorList>
            <person name="Lipuma J."/>
            <person name="Spilker T."/>
            <person name="Caverly L."/>
        </authorList>
    </citation>
    <scope>NUCLEOTIDE SEQUENCE</scope>
    <source>
        <strain evidence="3">AU42020</strain>
    </source>
</reference>
<gene>
    <name evidence="3" type="ORF">QZM52_25405</name>
</gene>
<dbReference type="Pfam" id="PF10106">
    <property type="entry name" value="DUF2345"/>
    <property type="match status" value="1"/>
</dbReference>
<evidence type="ECO:0000313" key="3">
    <source>
        <dbReference type="EMBL" id="MDN7934629.1"/>
    </source>
</evidence>
<accession>A0ABT8PHK7</accession>
<protein>
    <submittedName>
        <fullName evidence="3">DUF2345 domain-containing protein</fullName>
    </submittedName>
</protein>
<sequence>MQGRNCSAVGCTVVIRGPRYPVTSNQSRVTIEATVEIILKCGGSYIRLNADGIEDGTRGARTIRPAAFSREGPSSVIRSAYSKLSSMMRYPATLVRCRGSPSSVLRGPARRPPAVRRAYR</sequence>
<name>A0ABT8PHK7_9BURK</name>
<proteinExistence type="predicted"/>
<feature type="domain" description="DUF2345" evidence="2">
    <location>
        <begin position="22"/>
        <end position="74"/>
    </location>
</feature>
<comment type="caution">
    <text evidence="3">The sequence shown here is derived from an EMBL/GenBank/DDBJ whole genome shotgun (WGS) entry which is preliminary data.</text>
</comment>
<evidence type="ECO:0000313" key="4">
    <source>
        <dbReference type="Proteomes" id="UP001171606"/>
    </source>
</evidence>